<evidence type="ECO:0008006" key="4">
    <source>
        <dbReference type="Google" id="ProtNLM"/>
    </source>
</evidence>
<feature type="compositionally biased region" description="Low complexity" evidence="1">
    <location>
        <begin position="17"/>
        <end position="40"/>
    </location>
</feature>
<feature type="region of interest" description="Disordered" evidence="1">
    <location>
        <begin position="1"/>
        <end position="48"/>
    </location>
</feature>
<keyword evidence="3" id="KW-1185">Reference proteome</keyword>
<dbReference type="Proteomes" id="UP001281761">
    <property type="component" value="Unassembled WGS sequence"/>
</dbReference>
<evidence type="ECO:0000313" key="2">
    <source>
        <dbReference type="EMBL" id="KAK2956984.1"/>
    </source>
</evidence>
<evidence type="ECO:0000256" key="1">
    <source>
        <dbReference type="SAM" id="MobiDB-lite"/>
    </source>
</evidence>
<dbReference type="EMBL" id="JARBJD010000050">
    <property type="protein sequence ID" value="KAK2956984.1"/>
    <property type="molecule type" value="Genomic_DNA"/>
</dbReference>
<reference evidence="2 3" key="1">
    <citation type="journal article" date="2022" name="bioRxiv">
        <title>Genomics of Preaxostyla Flagellates Illuminates Evolutionary Transitions and the Path Towards Mitochondrial Loss.</title>
        <authorList>
            <person name="Novak L.V.F."/>
            <person name="Treitli S.C."/>
            <person name="Pyrih J."/>
            <person name="Halakuc P."/>
            <person name="Pipaliya S.V."/>
            <person name="Vacek V."/>
            <person name="Brzon O."/>
            <person name="Soukal P."/>
            <person name="Eme L."/>
            <person name="Dacks J.B."/>
            <person name="Karnkowska A."/>
            <person name="Elias M."/>
            <person name="Hampl V."/>
        </authorList>
    </citation>
    <scope>NUCLEOTIDE SEQUENCE [LARGE SCALE GENOMIC DNA]</scope>
    <source>
        <strain evidence="2">NAU3</strain>
        <tissue evidence="2">Gut</tissue>
    </source>
</reference>
<organism evidence="2 3">
    <name type="scientific">Blattamonas nauphoetae</name>
    <dbReference type="NCBI Taxonomy" id="2049346"/>
    <lineage>
        <taxon>Eukaryota</taxon>
        <taxon>Metamonada</taxon>
        <taxon>Preaxostyla</taxon>
        <taxon>Oxymonadida</taxon>
        <taxon>Blattamonas</taxon>
    </lineage>
</organism>
<proteinExistence type="predicted"/>
<feature type="compositionally biased region" description="Polar residues" evidence="1">
    <location>
        <begin position="1"/>
        <end position="11"/>
    </location>
</feature>
<name>A0ABQ9XZU3_9EUKA</name>
<comment type="caution">
    <text evidence="2">The sequence shown here is derived from an EMBL/GenBank/DDBJ whole genome shotgun (WGS) entry which is preliminary data.</text>
</comment>
<evidence type="ECO:0000313" key="3">
    <source>
        <dbReference type="Proteomes" id="UP001281761"/>
    </source>
</evidence>
<sequence>MWMASPSTQLPQKLVWRTESTSPSSLSQPLPIPRRSLSPTWSSNSLPHQTLTLPTSSALSGTISRRGSPQRILALLALTNPSHPTAGCGVWTRRLNSADPSCSI</sequence>
<accession>A0ABQ9XZU3</accession>
<gene>
    <name evidence="2" type="ORF">BLNAU_8059</name>
</gene>
<protein>
    <recommendedName>
        <fullName evidence="4">Movement protein</fullName>
    </recommendedName>
</protein>